<dbReference type="Pfam" id="PF08534">
    <property type="entry name" value="Redoxin"/>
    <property type="match status" value="1"/>
</dbReference>
<dbReference type="PROSITE" id="PS51352">
    <property type="entry name" value="THIOREDOXIN_2"/>
    <property type="match status" value="1"/>
</dbReference>
<evidence type="ECO:0000313" key="3">
    <source>
        <dbReference type="EMBL" id="MFD2864093.1"/>
    </source>
</evidence>
<evidence type="ECO:0000259" key="2">
    <source>
        <dbReference type="PROSITE" id="PS51352"/>
    </source>
</evidence>
<dbReference type="SUPFAM" id="SSF52833">
    <property type="entry name" value="Thioredoxin-like"/>
    <property type="match status" value="1"/>
</dbReference>
<dbReference type="RefSeq" id="WP_377124275.1">
    <property type="nucleotide sequence ID" value="NZ_JBHUON010000004.1"/>
</dbReference>
<reference evidence="4" key="1">
    <citation type="journal article" date="2019" name="Int. J. Syst. Evol. Microbiol.">
        <title>The Global Catalogue of Microorganisms (GCM) 10K type strain sequencing project: providing services to taxonomists for standard genome sequencing and annotation.</title>
        <authorList>
            <consortium name="The Broad Institute Genomics Platform"/>
            <consortium name="The Broad Institute Genome Sequencing Center for Infectious Disease"/>
            <person name="Wu L."/>
            <person name="Ma J."/>
        </authorList>
    </citation>
    <scope>NUCLEOTIDE SEQUENCE [LARGE SCALE GENOMIC DNA]</scope>
    <source>
        <strain evidence="4">KCTC 52232</strain>
    </source>
</reference>
<keyword evidence="4" id="KW-1185">Reference proteome</keyword>
<dbReference type="CDD" id="cd02966">
    <property type="entry name" value="TlpA_like_family"/>
    <property type="match status" value="1"/>
</dbReference>
<name>A0ABW5XN10_9SPHI</name>
<protein>
    <submittedName>
        <fullName evidence="3">TlpA family protein disulfide reductase</fullName>
    </submittedName>
</protein>
<proteinExistence type="predicted"/>
<keyword evidence="1" id="KW-0732">Signal</keyword>
<feature type="chain" id="PRO_5046441041" evidence="1">
    <location>
        <begin position="21"/>
        <end position="484"/>
    </location>
</feature>
<dbReference type="InterPro" id="IPR050553">
    <property type="entry name" value="Thioredoxin_ResA/DsbE_sf"/>
</dbReference>
<dbReference type="InterPro" id="IPR013740">
    <property type="entry name" value="Redoxin"/>
</dbReference>
<feature type="domain" description="Thioredoxin" evidence="2">
    <location>
        <begin position="340"/>
        <end position="484"/>
    </location>
</feature>
<comment type="caution">
    <text evidence="3">The sequence shown here is derived from an EMBL/GenBank/DDBJ whole genome shotgun (WGS) entry which is preliminary data.</text>
</comment>
<evidence type="ECO:0000313" key="4">
    <source>
        <dbReference type="Proteomes" id="UP001597601"/>
    </source>
</evidence>
<sequence>MLKTPTLVITLLAFHVCTYAQTIKAGKDVAKTNQLANAAPNKTSSITFHLETVAGIGPSGFSNSVIANTDMLKNSKDPFYREEYKAYPQMKNKPALDSLVEYLYIVNDPQFFFQNYVAGIYSKEFMIKKMGHLKYELADTIKLSRKPLLCYIAVIAGFNSNKQPVYMVDANNNGDFSDDKTSPVLSRIMDEELMVNSSQTADITYMYKGQVKGGTKKITAQAAVYDKKFAVSFSFPEFNYLKFDYKGKKYIAISQPRSYEPFYTIVPDRPYFTGLGKSKSVKNGQFVKIGDDTFGLSSVADNGNELTLIGDDIEGFRSDNTVNRTYIKSKPRNTDGVVSRQTGFKAPEIKGIDVNANAAKLNAAVSLAKLKGKYVFIDIWSTTCIPCIEEFPNIKKVYNLYKNKNFEIIGIVDERSPNATARLLKLHNVNWPNIIMGKSATQIKGYEDINSYPTTYLIDPTGKIIAIDLRAEALMNKLKTLLGV</sequence>
<dbReference type="InterPro" id="IPR013766">
    <property type="entry name" value="Thioredoxin_domain"/>
</dbReference>
<dbReference type="PANTHER" id="PTHR42852:SF17">
    <property type="entry name" value="THIOREDOXIN-LIKE PROTEIN HI_1115"/>
    <property type="match status" value="1"/>
</dbReference>
<dbReference type="PANTHER" id="PTHR42852">
    <property type="entry name" value="THIOL:DISULFIDE INTERCHANGE PROTEIN DSBE"/>
    <property type="match status" value="1"/>
</dbReference>
<dbReference type="EMBL" id="JBHUON010000004">
    <property type="protein sequence ID" value="MFD2864093.1"/>
    <property type="molecule type" value="Genomic_DNA"/>
</dbReference>
<dbReference type="Gene3D" id="3.40.30.10">
    <property type="entry name" value="Glutaredoxin"/>
    <property type="match status" value="1"/>
</dbReference>
<gene>
    <name evidence="3" type="ORF">ACFSYC_05275</name>
</gene>
<organism evidence="3 4">
    <name type="scientific">Mucilaginibacter antarcticus</name>
    <dbReference type="NCBI Taxonomy" id="1855725"/>
    <lineage>
        <taxon>Bacteria</taxon>
        <taxon>Pseudomonadati</taxon>
        <taxon>Bacteroidota</taxon>
        <taxon>Sphingobacteriia</taxon>
        <taxon>Sphingobacteriales</taxon>
        <taxon>Sphingobacteriaceae</taxon>
        <taxon>Mucilaginibacter</taxon>
    </lineage>
</organism>
<accession>A0ABW5XN10</accession>
<dbReference type="InterPro" id="IPR036249">
    <property type="entry name" value="Thioredoxin-like_sf"/>
</dbReference>
<evidence type="ECO:0000256" key="1">
    <source>
        <dbReference type="SAM" id="SignalP"/>
    </source>
</evidence>
<feature type="signal peptide" evidence="1">
    <location>
        <begin position="1"/>
        <end position="20"/>
    </location>
</feature>
<dbReference type="Proteomes" id="UP001597601">
    <property type="component" value="Unassembled WGS sequence"/>
</dbReference>